<dbReference type="PANTHER" id="PTHR31672">
    <property type="entry name" value="BNACNNG10540D PROTEIN"/>
    <property type="match status" value="1"/>
</dbReference>
<dbReference type="SUPFAM" id="SSF81383">
    <property type="entry name" value="F-box domain"/>
    <property type="match status" value="2"/>
</dbReference>
<keyword evidence="3" id="KW-1185">Reference proteome</keyword>
<dbReference type="Proteomes" id="UP001153555">
    <property type="component" value="Unassembled WGS sequence"/>
</dbReference>
<accession>A0A9N7R3V7</accession>
<dbReference type="Pfam" id="PF12937">
    <property type="entry name" value="F-box-like"/>
    <property type="match status" value="1"/>
</dbReference>
<comment type="caution">
    <text evidence="2">The sequence shown here is derived from an EMBL/GenBank/DDBJ whole genome shotgun (WGS) entry which is preliminary data.</text>
</comment>
<dbReference type="Pfam" id="PF08268">
    <property type="entry name" value="FBA_3"/>
    <property type="match status" value="1"/>
</dbReference>
<name>A0A9N7R3V7_STRHE</name>
<protein>
    <recommendedName>
        <fullName evidence="1">F-box domain-containing protein</fullName>
    </recommendedName>
</protein>
<dbReference type="CDD" id="cd09917">
    <property type="entry name" value="F-box_SF"/>
    <property type="match status" value="2"/>
</dbReference>
<dbReference type="InterPro" id="IPR013187">
    <property type="entry name" value="F-box-assoc_dom_typ3"/>
</dbReference>
<feature type="domain" description="F-box" evidence="1">
    <location>
        <begin position="154"/>
        <end position="205"/>
    </location>
</feature>
<dbReference type="PANTHER" id="PTHR31672:SF11">
    <property type="entry name" value="F-BOX PROTEIN CPR1-LIKE ISOFORM X2"/>
    <property type="match status" value="1"/>
</dbReference>
<dbReference type="PROSITE" id="PS50181">
    <property type="entry name" value="FBOX"/>
    <property type="match status" value="2"/>
</dbReference>
<dbReference type="InterPro" id="IPR050796">
    <property type="entry name" value="SCF_F-box_component"/>
</dbReference>
<proteinExistence type="predicted"/>
<dbReference type="EMBL" id="CACSLK010003813">
    <property type="protein sequence ID" value="CAA0809525.1"/>
    <property type="molecule type" value="Genomic_DNA"/>
</dbReference>
<dbReference type="AlphaFoldDB" id="A0A9N7R3V7"/>
<feature type="domain" description="F-box" evidence="1">
    <location>
        <begin position="41"/>
        <end position="94"/>
    </location>
</feature>
<organism evidence="2 3">
    <name type="scientific">Striga hermonthica</name>
    <name type="common">Purple witchweed</name>
    <name type="synonym">Buchnera hermonthica</name>
    <dbReference type="NCBI Taxonomy" id="68872"/>
    <lineage>
        <taxon>Eukaryota</taxon>
        <taxon>Viridiplantae</taxon>
        <taxon>Streptophyta</taxon>
        <taxon>Embryophyta</taxon>
        <taxon>Tracheophyta</taxon>
        <taxon>Spermatophyta</taxon>
        <taxon>Magnoliopsida</taxon>
        <taxon>eudicotyledons</taxon>
        <taxon>Gunneridae</taxon>
        <taxon>Pentapetalae</taxon>
        <taxon>asterids</taxon>
        <taxon>lamiids</taxon>
        <taxon>Lamiales</taxon>
        <taxon>Orobanchaceae</taxon>
        <taxon>Buchnereae</taxon>
        <taxon>Striga</taxon>
    </lineage>
</organism>
<evidence type="ECO:0000259" key="1">
    <source>
        <dbReference type="PROSITE" id="PS50181"/>
    </source>
</evidence>
<reference evidence="2" key="1">
    <citation type="submission" date="2019-12" db="EMBL/GenBank/DDBJ databases">
        <authorList>
            <person name="Scholes J."/>
        </authorList>
    </citation>
    <scope>NUCLEOTIDE SEQUENCE</scope>
</reference>
<evidence type="ECO:0000313" key="2">
    <source>
        <dbReference type="EMBL" id="CAA0809525.1"/>
    </source>
</evidence>
<dbReference type="OrthoDB" id="1271311at2759"/>
<dbReference type="InterPro" id="IPR001810">
    <property type="entry name" value="F-box_dom"/>
</dbReference>
<evidence type="ECO:0000313" key="3">
    <source>
        <dbReference type="Proteomes" id="UP001153555"/>
    </source>
</evidence>
<sequence>MARFQSSIFRLPLLSSPPSSGEAEAEGIADGEKQAGVCAQNNLLISLPEDLLLKIMLSLSAEDILLSIFLGMWASLVCRRLYYHTIRSEEFVNLHLRQQTDEYGLLFKFINVDQHSSQRKKTAMAKFSSSIFRRPWSAEIEAEDEKQAVPCAQNNLLISLPDDLLFKILFNLSAQDIYTASLACRSLYCRTILSDKFVNLHLQKTDEYGLFFRYAPTYDYQHLSQHAVFVSMKQGRVTVSNYYAYKFRYGLETSCNDHIIEDTEALPQVHVANPVTGRTFQLPPLPENAERICYSVGYAEASKAYKVALLYSDWRSSARWRKGARWAMLTVGVDKSWRYLVTDHMTEYTIGSVLVTEGFIHSISYSIYGYTVLTLNVETEVVMEMRAPFPVDSLSLMYWYLSTGKSLTVVHQVENGVFRVWEMVLGEYYSYYWREWERQIVLGSEFHDLFHIQPVGWLQQMEVLVFKGSSRNEPCFFFYVVIATGEFGWINPISSNKEWLAGEFYTILGSVLPHKTPLSTHLLS</sequence>
<dbReference type="InterPro" id="IPR036047">
    <property type="entry name" value="F-box-like_dom_sf"/>
</dbReference>
<gene>
    <name evidence="2" type="ORF">SHERM_11530</name>
</gene>